<evidence type="ECO:0000259" key="3">
    <source>
        <dbReference type="Pfam" id="PF03061"/>
    </source>
</evidence>
<dbReference type="EC" id="3.1.2.-" evidence="4"/>
<dbReference type="GO" id="GO:0016787">
    <property type="term" value="F:hydrolase activity"/>
    <property type="evidence" value="ECO:0007669"/>
    <property type="project" value="UniProtKB-KW"/>
</dbReference>
<name>A0ABZ3IPD1_9FIRM</name>
<keyword evidence="2 4" id="KW-0378">Hydrolase</keyword>
<protein>
    <submittedName>
        <fullName evidence="4">Acyl-coenzyme A thioesterase PaaI</fullName>
        <ecNumber evidence="4">3.1.2.-</ecNumber>
    </submittedName>
</protein>
<dbReference type="RefSeq" id="WP_094602838.1">
    <property type="nucleotide sequence ID" value="NZ_CP155573.1"/>
</dbReference>
<dbReference type="Gene3D" id="3.10.129.10">
    <property type="entry name" value="Hotdog Thioesterase"/>
    <property type="match status" value="1"/>
</dbReference>
<accession>A0ABZ3IPD1</accession>
<dbReference type="CDD" id="cd03443">
    <property type="entry name" value="PaaI_thioesterase"/>
    <property type="match status" value="1"/>
</dbReference>
<dbReference type="InterPro" id="IPR006683">
    <property type="entry name" value="Thioestr_dom"/>
</dbReference>
<feature type="domain" description="Thioesterase" evidence="3">
    <location>
        <begin position="51"/>
        <end position="124"/>
    </location>
</feature>
<keyword evidence="5" id="KW-1185">Reference proteome</keyword>
<dbReference type="SUPFAM" id="SSF54637">
    <property type="entry name" value="Thioesterase/thiol ester dehydrase-isomerase"/>
    <property type="match status" value="1"/>
</dbReference>
<proteinExistence type="inferred from homology"/>
<dbReference type="InterPro" id="IPR003736">
    <property type="entry name" value="PAAI_dom"/>
</dbReference>
<dbReference type="Pfam" id="PF03061">
    <property type="entry name" value="4HBT"/>
    <property type="match status" value="1"/>
</dbReference>
<reference evidence="4" key="1">
    <citation type="submission" date="2024-05" db="EMBL/GenBank/DDBJ databases">
        <title>Isolation and characterization of Sporomusa carbonis sp. nov., a carboxydotrophic hydrogenogen in the genus of Sporomusa isolated from a charcoal burning pile.</title>
        <authorList>
            <person name="Boeer T."/>
            <person name="Rosenbaum F."/>
            <person name="Eysell L."/>
            <person name="Mueller V."/>
            <person name="Daniel R."/>
            <person name="Poehlein A."/>
        </authorList>
    </citation>
    <scope>NUCLEOTIDE SEQUENCE [LARGE SCALE GENOMIC DNA]</scope>
    <source>
        <strain evidence="4">DSM 10669</strain>
    </source>
</reference>
<evidence type="ECO:0000313" key="4">
    <source>
        <dbReference type="EMBL" id="XFO67570.1"/>
    </source>
</evidence>
<dbReference type="Proteomes" id="UP000216752">
    <property type="component" value="Chromosome"/>
</dbReference>
<dbReference type="EMBL" id="CP155573">
    <property type="protein sequence ID" value="XFO67570.1"/>
    <property type="molecule type" value="Genomic_DNA"/>
</dbReference>
<dbReference type="InterPro" id="IPR029069">
    <property type="entry name" value="HotDog_dom_sf"/>
</dbReference>
<comment type="similarity">
    <text evidence="1">Belongs to the thioesterase PaaI family.</text>
</comment>
<dbReference type="NCBIfam" id="TIGR00369">
    <property type="entry name" value="unchar_dom_1"/>
    <property type="match status" value="1"/>
</dbReference>
<dbReference type="PANTHER" id="PTHR21660">
    <property type="entry name" value="THIOESTERASE SUPERFAMILY MEMBER-RELATED"/>
    <property type="match status" value="1"/>
</dbReference>
<organism evidence="4 5">
    <name type="scientific">Sporomusa silvacetica DSM 10669</name>
    <dbReference type="NCBI Taxonomy" id="1123289"/>
    <lineage>
        <taxon>Bacteria</taxon>
        <taxon>Bacillati</taxon>
        <taxon>Bacillota</taxon>
        <taxon>Negativicutes</taxon>
        <taxon>Selenomonadales</taxon>
        <taxon>Sporomusaceae</taxon>
        <taxon>Sporomusa</taxon>
    </lineage>
</organism>
<evidence type="ECO:0000256" key="2">
    <source>
        <dbReference type="ARBA" id="ARBA00022801"/>
    </source>
</evidence>
<dbReference type="PANTHER" id="PTHR21660:SF1">
    <property type="entry name" value="ACYL-COENZYME A THIOESTERASE 13"/>
    <property type="match status" value="1"/>
</dbReference>
<gene>
    <name evidence="4" type="primary">paaI_1</name>
    <name evidence="4" type="ORF">SPSIL_037890</name>
</gene>
<dbReference type="InterPro" id="IPR039298">
    <property type="entry name" value="ACOT13"/>
</dbReference>
<sequence>MTDLSLLKDHLHTIYSENPFATLLQMEIVELEAGKATLSMPIKNKHTNFYNSAHGGALAALADTAMGMACTTTGKMVVTLDMNLNYIRDIPCQEALTAVGLVIHNGSRTMVATTDIFNNTHQLVVSARATFFVTGTFF</sequence>
<evidence type="ECO:0000313" key="5">
    <source>
        <dbReference type="Proteomes" id="UP000216752"/>
    </source>
</evidence>
<evidence type="ECO:0000256" key="1">
    <source>
        <dbReference type="ARBA" id="ARBA00008324"/>
    </source>
</evidence>